<accession>A0A510UZA4</accession>
<reference evidence="3 4" key="1">
    <citation type="submission" date="2019-07" db="EMBL/GenBank/DDBJ databases">
        <title>Whole genome shotgun sequence of Cellulomonas xylanilytica NBRC 101102.</title>
        <authorList>
            <person name="Hosoyama A."/>
            <person name="Uohara A."/>
            <person name="Ohji S."/>
            <person name="Ichikawa N."/>
        </authorList>
    </citation>
    <scope>NUCLEOTIDE SEQUENCE [LARGE SCALE GENOMIC DNA]</scope>
    <source>
        <strain evidence="3 4">NBRC 101102</strain>
    </source>
</reference>
<evidence type="ECO:0000313" key="4">
    <source>
        <dbReference type="Proteomes" id="UP000321118"/>
    </source>
</evidence>
<evidence type="ECO:0000256" key="1">
    <source>
        <dbReference type="SAM" id="MobiDB-lite"/>
    </source>
</evidence>
<gene>
    <name evidence="3" type="ORF">CXY01_04390</name>
</gene>
<dbReference type="GO" id="GO:0003677">
    <property type="term" value="F:DNA binding"/>
    <property type="evidence" value="ECO:0007669"/>
    <property type="project" value="InterPro"/>
</dbReference>
<feature type="region of interest" description="Disordered" evidence="1">
    <location>
        <begin position="58"/>
        <end position="81"/>
    </location>
</feature>
<dbReference type="AlphaFoldDB" id="A0A510UZA4"/>
<feature type="domain" description="Helix-turn-helix" evidence="2">
    <location>
        <begin position="6"/>
        <end position="54"/>
    </location>
</feature>
<protein>
    <recommendedName>
        <fullName evidence="2">Helix-turn-helix domain-containing protein</fullName>
    </recommendedName>
</protein>
<feature type="compositionally biased region" description="Basic and acidic residues" evidence="1">
    <location>
        <begin position="72"/>
        <end position="81"/>
    </location>
</feature>
<dbReference type="EMBL" id="BJUB01000001">
    <property type="protein sequence ID" value="GEK19919.1"/>
    <property type="molecule type" value="Genomic_DNA"/>
</dbReference>
<feature type="compositionally biased region" description="Polar residues" evidence="1">
    <location>
        <begin position="60"/>
        <end position="69"/>
    </location>
</feature>
<organism evidence="3 4">
    <name type="scientific">Cellulomonas xylanilytica</name>
    <dbReference type="NCBI Taxonomy" id="233583"/>
    <lineage>
        <taxon>Bacteria</taxon>
        <taxon>Bacillati</taxon>
        <taxon>Actinomycetota</taxon>
        <taxon>Actinomycetes</taxon>
        <taxon>Micrococcales</taxon>
        <taxon>Cellulomonadaceae</taxon>
        <taxon>Cellulomonas</taxon>
    </lineage>
</organism>
<dbReference type="Proteomes" id="UP000321118">
    <property type="component" value="Unassembled WGS sequence"/>
</dbReference>
<comment type="caution">
    <text evidence="3">The sequence shown here is derived from an EMBL/GenBank/DDBJ whole genome shotgun (WGS) entry which is preliminary data.</text>
</comment>
<dbReference type="Pfam" id="PF12728">
    <property type="entry name" value="HTH_17"/>
    <property type="match status" value="1"/>
</dbReference>
<proteinExistence type="predicted"/>
<dbReference type="InterPro" id="IPR041657">
    <property type="entry name" value="HTH_17"/>
</dbReference>
<evidence type="ECO:0000259" key="2">
    <source>
        <dbReference type="Pfam" id="PF12728"/>
    </source>
</evidence>
<sequence length="81" mass="8645">MTPRILLSVNEAAAALGIGRTLMYELLGSGQVESVFVGRLHRVPADALMAFVDKLRSESQGDASTSGGTTDPFHRNDDGLR</sequence>
<dbReference type="InterPro" id="IPR010093">
    <property type="entry name" value="SinI_DNA-bd"/>
</dbReference>
<name>A0A510UZA4_9CELL</name>
<dbReference type="RefSeq" id="WP_246124943.1">
    <property type="nucleotide sequence ID" value="NZ_BJUB01000001.1"/>
</dbReference>
<dbReference type="NCBIfam" id="TIGR01764">
    <property type="entry name" value="excise"/>
    <property type="match status" value="1"/>
</dbReference>
<evidence type="ECO:0000313" key="3">
    <source>
        <dbReference type="EMBL" id="GEK19919.1"/>
    </source>
</evidence>
<keyword evidence="4" id="KW-1185">Reference proteome</keyword>